<dbReference type="PANTHER" id="PTHR14074">
    <property type="entry name" value="HELICASE WITH DEATH DOMAIN-RELATED"/>
    <property type="match status" value="1"/>
</dbReference>
<keyword evidence="5" id="KW-0067">ATP-binding</keyword>
<organism evidence="9 10">
    <name type="scientific">Ascaris lumbricoides</name>
    <name type="common">Giant roundworm</name>
    <dbReference type="NCBI Taxonomy" id="6252"/>
    <lineage>
        <taxon>Eukaryota</taxon>
        <taxon>Metazoa</taxon>
        <taxon>Ecdysozoa</taxon>
        <taxon>Nematoda</taxon>
        <taxon>Chromadorea</taxon>
        <taxon>Rhabditida</taxon>
        <taxon>Spirurina</taxon>
        <taxon>Ascaridomorpha</taxon>
        <taxon>Ascaridoidea</taxon>
        <taxon>Ascarididae</taxon>
        <taxon>Ascaris</taxon>
    </lineage>
</organism>
<evidence type="ECO:0000256" key="4">
    <source>
        <dbReference type="ARBA" id="ARBA00022806"/>
    </source>
</evidence>
<dbReference type="CDD" id="cd15903">
    <property type="entry name" value="Dicer_PBD"/>
    <property type="match status" value="1"/>
</dbReference>
<keyword evidence="3" id="KW-0378">Hydrolase</keyword>
<keyword evidence="4" id="KW-0347">Helicase</keyword>
<dbReference type="GO" id="GO:0004386">
    <property type="term" value="F:helicase activity"/>
    <property type="evidence" value="ECO:0007669"/>
    <property type="project" value="UniProtKB-KW"/>
</dbReference>
<proteinExistence type="inferred from homology"/>
<dbReference type="InterPro" id="IPR014001">
    <property type="entry name" value="Helicase_ATP-bd"/>
</dbReference>
<dbReference type="SMART" id="SM00490">
    <property type="entry name" value="HELICc"/>
    <property type="match status" value="1"/>
</dbReference>
<reference evidence="10" key="1">
    <citation type="submission" date="2017-02" db="UniProtKB">
        <authorList>
            <consortium name="WormBaseParasite"/>
        </authorList>
    </citation>
    <scope>IDENTIFICATION</scope>
</reference>
<dbReference type="Proteomes" id="UP000036681">
    <property type="component" value="Unplaced"/>
</dbReference>
<dbReference type="SUPFAM" id="SSF52540">
    <property type="entry name" value="P-loop containing nucleoside triphosphate hydrolases"/>
    <property type="match status" value="1"/>
</dbReference>
<dbReference type="GO" id="GO:0030422">
    <property type="term" value="P:siRNA processing"/>
    <property type="evidence" value="ECO:0007669"/>
    <property type="project" value="UniProtKB-ARBA"/>
</dbReference>
<dbReference type="InterPro" id="IPR001650">
    <property type="entry name" value="Helicase_C-like"/>
</dbReference>
<dbReference type="PANTHER" id="PTHR14074:SF16">
    <property type="entry name" value="ANTIVIRAL INNATE IMMUNE RESPONSE RECEPTOR RIG-I"/>
    <property type="match status" value="1"/>
</dbReference>
<evidence type="ECO:0000256" key="3">
    <source>
        <dbReference type="ARBA" id="ARBA00022801"/>
    </source>
</evidence>
<evidence type="ECO:0000256" key="1">
    <source>
        <dbReference type="ARBA" id="ARBA00001946"/>
    </source>
</evidence>
<feature type="domain" description="Helicase C-terminal" evidence="8">
    <location>
        <begin position="408"/>
        <end position="569"/>
    </location>
</feature>
<keyword evidence="2" id="KW-0547">Nucleotide-binding</keyword>
<accession>A0A0M3IIT9</accession>
<dbReference type="Gene3D" id="3.40.50.300">
    <property type="entry name" value="P-loop containing nucleotide triphosphate hydrolases"/>
    <property type="match status" value="2"/>
</dbReference>
<dbReference type="FunFam" id="3.40.50.300:FF:000628">
    <property type="entry name" value="Endoribonuclease Dicer"/>
    <property type="match status" value="1"/>
</dbReference>
<protein>
    <submittedName>
        <fullName evidence="10">RNA helicase</fullName>
    </submittedName>
</protein>
<dbReference type="InterPro" id="IPR011545">
    <property type="entry name" value="DEAD/DEAH_box_helicase_dom"/>
</dbReference>
<feature type="domain" description="Helicase ATP-binding" evidence="7">
    <location>
        <begin position="56"/>
        <end position="236"/>
    </location>
</feature>
<dbReference type="GO" id="GO:0005524">
    <property type="term" value="F:ATP binding"/>
    <property type="evidence" value="ECO:0007669"/>
    <property type="project" value="UniProtKB-KW"/>
</dbReference>
<dbReference type="CDD" id="cd18034">
    <property type="entry name" value="DEXHc_dicer"/>
    <property type="match status" value="1"/>
</dbReference>
<dbReference type="GO" id="GO:0004525">
    <property type="term" value="F:ribonuclease III activity"/>
    <property type="evidence" value="ECO:0007669"/>
    <property type="project" value="UniProtKB-ARBA"/>
</dbReference>
<name>A0A0M3IIT9_ASCLU</name>
<dbReference type="GO" id="GO:0005737">
    <property type="term" value="C:cytoplasm"/>
    <property type="evidence" value="ECO:0007669"/>
    <property type="project" value="TreeGrafter"/>
</dbReference>
<evidence type="ECO:0000259" key="8">
    <source>
        <dbReference type="PROSITE" id="PS51194"/>
    </source>
</evidence>
<dbReference type="InterPro" id="IPR027417">
    <property type="entry name" value="P-loop_NTPase"/>
</dbReference>
<comment type="similarity">
    <text evidence="6">Belongs to the helicase family. Dicer subfamily.</text>
</comment>
<evidence type="ECO:0000313" key="10">
    <source>
        <dbReference type="WBParaSite" id="ALUE_0001849401-mRNA-1"/>
    </source>
</evidence>
<dbReference type="AlphaFoldDB" id="A0A0M3IIT9"/>
<dbReference type="InterPro" id="IPR051363">
    <property type="entry name" value="RLR_Helicase"/>
</dbReference>
<evidence type="ECO:0000313" key="9">
    <source>
        <dbReference type="Proteomes" id="UP000036681"/>
    </source>
</evidence>
<dbReference type="PROSITE" id="PS51194">
    <property type="entry name" value="HELICASE_CTER"/>
    <property type="match status" value="1"/>
</dbReference>
<dbReference type="WBParaSite" id="ALUE_0001849401-mRNA-1">
    <property type="protein sequence ID" value="ALUE_0001849401-mRNA-1"/>
    <property type="gene ID" value="ALUE_0001849401"/>
</dbReference>
<dbReference type="PROSITE" id="PS51192">
    <property type="entry name" value="HELICASE_ATP_BIND_1"/>
    <property type="match status" value="1"/>
</dbReference>
<evidence type="ECO:0000256" key="5">
    <source>
        <dbReference type="ARBA" id="ARBA00022840"/>
    </source>
</evidence>
<evidence type="ECO:0000256" key="2">
    <source>
        <dbReference type="ARBA" id="ARBA00022741"/>
    </source>
</evidence>
<dbReference type="GO" id="GO:0003676">
    <property type="term" value="F:nucleic acid binding"/>
    <property type="evidence" value="ECO:0007669"/>
    <property type="project" value="InterPro"/>
</dbReference>
<evidence type="ECO:0000259" key="7">
    <source>
        <dbReference type="PROSITE" id="PS51192"/>
    </source>
</evidence>
<dbReference type="Pfam" id="PF00270">
    <property type="entry name" value="DEAD"/>
    <property type="match status" value="1"/>
</dbReference>
<dbReference type="SMART" id="SM00487">
    <property type="entry name" value="DEXDc"/>
    <property type="match status" value="1"/>
</dbReference>
<dbReference type="InterPro" id="IPR048513">
    <property type="entry name" value="Dicer_PBD"/>
</dbReference>
<sequence>MVIRTSTNEVDKNFFTPRDYQTSTTDLLSRNGFQYGKQIAEFLYPVYLPGYEKIELLDKACRGNVIVPLGTGSGKTFIAVLLIKEHTCKLIEPLENGGKRAFFLVDKVSLVDQQAAHIEHHTTLKVGRMHGHLNSDIWSDRSKFNTFIAEHHVVVSTAQVFLDVLDHAFFNMNNAALLIFDECHHVLGSKHAYRVIMHRYSQLPKSERPKILGLTASLINNKTPPSNLERVLEKLELIMQSNIETASDLVSVAKYGAKPKEFVVECEDFIYDECKASRKVISLLEDLRAMCMECREFHPEFDVDPRKPLMEAINRTLSVFKQMGPWCAWKVCQLFQRQLKKHISQPFLTEKQILFLQIGETTMRLSKKILDEKVFGVKCYAELKPLLPNRIVRLMEILDYYSPSNISKIDPNFSFCGIIFVKQRYVAYVMNTLVKAIAKWDKDRFGYVVSDFVIGYSSANIGSEETMALHKRQEEVLRKFRQKQLNLLVATSVLEEGVDVKQCNVVIRFDRPTDYRAYIQSKGRARKEGASYYILIEHSDRANCSSDLKDFFQIEQSESRKACSCDRVL</sequence>
<evidence type="ECO:0000256" key="6">
    <source>
        <dbReference type="ARBA" id="ARBA00035116"/>
    </source>
</evidence>
<keyword evidence="9" id="KW-1185">Reference proteome</keyword>
<comment type="cofactor">
    <cofactor evidence="1">
        <name>Mg(2+)</name>
        <dbReference type="ChEBI" id="CHEBI:18420"/>
    </cofactor>
</comment>
<dbReference type="Pfam" id="PF20930">
    <property type="entry name" value="Dicer_PBD"/>
    <property type="match status" value="1"/>
</dbReference>
<dbReference type="Pfam" id="PF00271">
    <property type="entry name" value="Helicase_C"/>
    <property type="match status" value="1"/>
</dbReference>